<evidence type="ECO:0000259" key="1">
    <source>
        <dbReference type="PROSITE" id="PS50104"/>
    </source>
</evidence>
<evidence type="ECO:0000313" key="2">
    <source>
        <dbReference type="EMBL" id="MCU6793333.1"/>
    </source>
</evidence>
<feature type="domain" description="TIR" evidence="1">
    <location>
        <begin position="150"/>
        <end position="282"/>
    </location>
</feature>
<dbReference type="Pfam" id="PF13676">
    <property type="entry name" value="TIR_2"/>
    <property type="match status" value="1"/>
</dbReference>
<proteinExistence type="predicted"/>
<dbReference type="RefSeq" id="WP_262684637.1">
    <property type="nucleotide sequence ID" value="NZ_JAOQIO010000044.1"/>
</dbReference>
<accession>A0ABT2UFC1</accession>
<organism evidence="2 3">
    <name type="scientific">Paenibacillus baimaensis</name>
    <dbReference type="NCBI Taxonomy" id="2982185"/>
    <lineage>
        <taxon>Bacteria</taxon>
        <taxon>Bacillati</taxon>
        <taxon>Bacillota</taxon>
        <taxon>Bacilli</taxon>
        <taxon>Bacillales</taxon>
        <taxon>Paenibacillaceae</taxon>
        <taxon>Paenibacillus</taxon>
    </lineage>
</organism>
<name>A0ABT2UFC1_9BACL</name>
<dbReference type="InterPro" id="IPR000157">
    <property type="entry name" value="TIR_dom"/>
</dbReference>
<dbReference type="PROSITE" id="PS50104">
    <property type="entry name" value="TIR"/>
    <property type="match status" value="1"/>
</dbReference>
<dbReference type="Proteomes" id="UP001652445">
    <property type="component" value="Unassembled WGS sequence"/>
</dbReference>
<comment type="caution">
    <text evidence="2">The sequence shown here is derived from an EMBL/GenBank/DDBJ whole genome shotgun (WGS) entry which is preliminary data.</text>
</comment>
<dbReference type="Pfam" id="PF18163">
    <property type="entry name" value="LD_cluster2"/>
    <property type="match status" value="1"/>
</dbReference>
<gene>
    <name evidence="2" type="ORF">OB236_14560</name>
</gene>
<dbReference type="InterPro" id="IPR041160">
    <property type="entry name" value="LD_cluster2"/>
</dbReference>
<dbReference type="Gene3D" id="3.40.50.10140">
    <property type="entry name" value="Toll/interleukin-1 receptor homology (TIR) domain"/>
    <property type="match status" value="1"/>
</dbReference>
<keyword evidence="3" id="KW-1185">Reference proteome</keyword>
<evidence type="ECO:0000313" key="3">
    <source>
        <dbReference type="Proteomes" id="UP001652445"/>
    </source>
</evidence>
<reference evidence="2 3" key="1">
    <citation type="submission" date="2022-09" db="EMBL/GenBank/DDBJ databases">
        <authorList>
            <person name="Han X.L."/>
            <person name="Wang Q."/>
            <person name="Lu T."/>
        </authorList>
    </citation>
    <scope>NUCLEOTIDE SEQUENCE [LARGE SCALE GENOMIC DNA]</scope>
    <source>
        <strain evidence="2 3">WQ 127069</strain>
    </source>
</reference>
<dbReference type="InterPro" id="IPR035897">
    <property type="entry name" value="Toll_tir_struct_dom_sf"/>
</dbReference>
<dbReference type="EMBL" id="JAOQIO010000044">
    <property type="protein sequence ID" value="MCU6793333.1"/>
    <property type="molecule type" value="Genomic_DNA"/>
</dbReference>
<sequence length="629" mass="72059">MKVYIIHPLLTIGDFPDVTLFAEECFHELDRYVDVSMLTNEDKLRTIAPGKSDMIVFFNYLENQEESYLLNQLFDQISELKSRQELKEDIIPVGSSVNSRKPPDVFKEVQSFDIVDHLRRRKLSSEYIPTIAVSLARTIISKLQPTLYKEKMKFFLSHRRADGENIAASFCRELRGRGETPFRDLLDILVGEEAQHIIEENVRQSDAVIFLDTPLAGESEWINKELLLAMSLNIPIVWVQVGSQSPEDRKDLKIKPGSKPHFELPKLSEAQPEFELDLLDKIIDQAFRMSRESAKLVYDQIQRLRQFQKHGVEVRELNKRNLFYRVTVKRSGFKYLQNPMTHLIQFYGRAPKLHDITSVNQAINEMGYTNSNLGKYHDTTLILTPRTASYVDVDPEEITIEPSDEYLYEMERIVNPSKVATLRNKGIVLAGAFPDSELEYHQILTDAVFALVTGILNKEGTIIFGAHPTFQHLIFQKAKELFPDKYKEHVHMYVSEYWLNHPLKEEYKKHCTLFPTEINNNNLDLSLTELRQQMIQNEKAIALIALGGKTDSNGHKPGIDEEIELARKKGIPVFILGAVGGRSAQLAAAHLKSGTYRSLNTLSEEDNKLLMMGTDFSTIFDKIVSSLII</sequence>
<dbReference type="SUPFAM" id="SSF52200">
    <property type="entry name" value="Toll/Interleukin receptor TIR domain"/>
    <property type="match status" value="1"/>
</dbReference>
<protein>
    <submittedName>
        <fullName evidence="2">TIR domain-containing protein</fullName>
    </submittedName>
</protein>